<evidence type="ECO:0000256" key="7">
    <source>
        <dbReference type="ARBA" id="ARBA00022892"/>
    </source>
</evidence>
<evidence type="ECO:0000256" key="4">
    <source>
        <dbReference type="ARBA" id="ARBA00022448"/>
    </source>
</evidence>
<dbReference type="eggNOG" id="KOG0077">
    <property type="taxonomic scope" value="Eukaryota"/>
</dbReference>
<evidence type="ECO:0000256" key="9">
    <source>
        <dbReference type="ARBA" id="ARBA00023034"/>
    </source>
</evidence>
<feature type="binding site" evidence="11">
    <location>
        <position position="86"/>
    </location>
    <ligand>
        <name>GTP</name>
        <dbReference type="ChEBI" id="CHEBI:37565"/>
    </ligand>
</feature>
<dbReference type="GO" id="GO:0006886">
    <property type="term" value="P:intracellular protein transport"/>
    <property type="evidence" value="ECO:0007669"/>
    <property type="project" value="InterPro"/>
</dbReference>
<dbReference type="InterPro" id="IPR006689">
    <property type="entry name" value="Small_GTPase_ARF/SAR"/>
</dbReference>
<evidence type="ECO:0000256" key="8">
    <source>
        <dbReference type="ARBA" id="ARBA00022927"/>
    </source>
</evidence>
<evidence type="ECO:0000313" key="14">
    <source>
        <dbReference type="Proteomes" id="UP000030645"/>
    </source>
</evidence>
<evidence type="ECO:0000256" key="2">
    <source>
        <dbReference type="ARBA" id="ARBA00004555"/>
    </source>
</evidence>
<protein>
    <submittedName>
        <fullName evidence="13">GTP-binding protein</fullName>
    </submittedName>
</protein>
<evidence type="ECO:0000256" key="12">
    <source>
        <dbReference type="PIRSR" id="PIRSR606689-1"/>
    </source>
</evidence>
<dbReference type="STRING" id="981085.W9RAX9"/>
<evidence type="ECO:0000256" key="10">
    <source>
        <dbReference type="ARBA" id="ARBA00023134"/>
    </source>
</evidence>
<keyword evidence="7" id="KW-0931">ER-Golgi transport</keyword>
<feature type="binding site" evidence="11">
    <location>
        <position position="131"/>
    </location>
    <ligand>
        <name>GTP</name>
        <dbReference type="ChEBI" id="CHEBI:37565"/>
    </ligand>
</feature>
<comment type="subcellular location">
    <subcellularLocation>
        <location evidence="1">Endoplasmic reticulum</location>
    </subcellularLocation>
    <subcellularLocation>
        <location evidence="2">Golgi apparatus</location>
    </subcellularLocation>
</comment>
<sequence length="149" mass="16845">MRNLKKQIEENLLPLPFSLTQGYEKCLIRVKALLNLTQSLFDGVDAVVYLVDAFDKERFAESKKELDALLSDEVLANVPFLILGNKIDIPYAASEDELRYSLGLTNFTTGKGKVNLADSNVRPLEVFMCSIVRKMGYGDGFKWLSQYIK</sequence>
<feature type="binding site" evidence="11">
    <location>
        <position position="88"/>
    </location>
    <ligand>
        <name>GTP</name>
        <dbReference type="ChEBI" id="CHEBI:37565"/>
    </ligand>
</feature>
<evidence type="ECO:0000256" key="6">
    <source>
        <dbReference type="ARBA" id="ARBA00022824"/>
    </source>
</evidence>
<comment type="similarity">
    <text evidence="3">Belongs to the small GTPase superfamily. SAR1 family.</text>
</comment>
<keyword evidence="14" id="KW-1185">Reference proteome</keyword>
<evidence type="ECO:0000256" key="11">
    <source>
        <dbReference type="PIRSR" id="PIRSR606687-2"/>
    </source>
</evidence>
<name>W9RAX9_9ROSA</name>
<feature type="binding site" evidence="12">
    <location>
        <begin position="85"/>
        <end position="88"/>
    </location>
    <ligand>
        <name>GTP</name>
        <dbReference type="ChEBI" id="CHEBI:37565"/>
    </ligand>
</feature>
<feature type="binding site" evidence="11">
    <location>
        <position position="132"/>
    </location>
    <ligand>
        <name>GTP</name>
        <dbReference type="ChEBI" id="CHEBI:37565"/>
    </ligand>
</feature>
<keyword evidence="10 12" id="KW-0342">GTP-binding</keyword>
<dbReference type="GO" id="GO:0005794">
    <property type="term" value="C:Golgi apparatus"/>
    <property type="evidence" value="ECO:0007669"/>
    <property type="project" value="UniProtKB-SubCell"/>
</dbReference>
<evidence type="ECO:0000256" key="1">
    <source>
        <dbReference type="ARBA" id="ARBA00004240"/>
    </source>
</evidence>
<dbReference type="GO" id="GO:0005783">
    <property type="term" value="C:endoplasmic reticulum"/>
    <property type="evidence" value="ECO:0007669"/>
    <property type="project" value="UniProtKB-SubCell"/>
</dbReference>
<dbReference type="Pfam" id="PF00025">
    <property type="entry name" value="Arf"/>
    <property type="match status" value="1"/>
</dbReference>
<keyword evidence="8" id="KW-0653">Protein transport</keyword>
<keyword evidence="4" id="KW-0813">Transport</keyword>
<keyword evidence="6" id="KW-0256">Endoplasmic reticulum</keyword>
<dbReference type="GO" id="GO:0016192">
    <property type="term" value="P:vesicle-mediated transport"/>
    <property type="evidence" value="ECO:0007669"/>
    <property type="project" value="UniProtKB-KW"/>
</dbReference>
<dbReference type="PRINTS" id="PR00328">
    <property type="entry name" value="SAR1GTPBP"/>
</dbReference>
<accession>W9RAX9</accession>
<proteinExistence type="inferred from homology"/>
<organism evidence="13 14">
    <name type="scientific">Morus notabilis</name>
    <dbReference type="NCBI Taxonomy" id="981085"/>
    <lineage>
        <taxon>Eukaryota</taxon>
        <taxon>Viridiplantae</taxon>
        <taxon>Streptophyta</taxon>
        <taxon>Embryophyta</taxon>
        <taxon>Tracheophyta</taxon>
        <taxon>Spermatophyta</taxon>
        <taxon>Magnoliopsida</taxon>
        <taxon>eudicotyledons</taxon>
        <taxon>Gunneridae</taxon>
        <taxon>Pentapetalae</taxon>
        <taxon>rosids</taxon>
        <taxon>fabids</taxon>
        <taxon>Rosales</taxon>
        <taxon>Moraceae</taxon>
        <taxon>Moreae</taxon>
        <taxon>Morus</taxon>
    </lineage>
</organism>
<gene>
    <name evidence="13" type="ORF">L484_004116</name>
</gene>
<keyword evidence="5 11" id="KW-0547">Nucleotide-binding</keyword>
<evidence type="ECO:0000256" key="5">
    <source>
        <dbReference type="ARBA" id="ARBA00022741"/>
    </source>
</evidence>
<dbReference type="EMBL" id="KE344521">
    <property type="protein sequence ID" value="EXB66050.1"/>
    <property type="molecule type" value="Genomic_DNA"/>
</dbReference>
<dbReference type="Gene3D" id="3.40.50.300">
    <property type="entry name" value="P-loop containing nucleotide triphosphate hydrolases"/>
    <property type="match status" value="1"/>
</dbReference>
<dbReference type="Proteomes" id="UP000030645">
    <property type="component" value="Unassembled WGS sequence"/>
</dbReference>
<dbReference type="InterPro" id="IPR006687">
    <property type="entry name" value="Small_GTPase_SAR1"/>
</dbReference>
<dbReference type="PROSITE" id="PS51422">
    <property type="entry name" value="SAR1"/>
    <property type="match status" value="1"/>
</dbReference>
<dbReference type="GO" id="GO:0003924">
    <property type="term" value="F:GTPase activity"/>
    <property type="evidence" value="ECO:0007669"/>
    <property type="project" value="InterPro"/>
</dbReference>
<dbReference type="InterPro" id="IPR027417">
    <property type="entry name" value="P-loop_NTPase"/>
</dbReference>
<dbReference type="SUPFAM" id="SSF52540">
    <property type="entry name" value="P-loop containing nucleoside triphosphate hydrolases"/>
    <property type="match status" value="1"/>
</dbReference>
<dbReference type="FunFam" id="3.40.50.300:FF:003785">
    <property type="entry name" value="Ras-related small GTP-binding family protein"/>
    <property type="match status" value="1"/>
</dbReference>
<dbReference type="AlphaFoldDB" id="W9RAX9"/>
<evidence type="ECO:0000313" key="13">
    <source>
        <dbReference type="EMBL" id="EXB66050.1"/>
    </source>
</evidence>
<dbReference type="PANTHER" id="PTHR45684">
    <property type="entry name" value="RE74312P"/>
    <property type="match status" value="1"/>
</dbReference>
<dbReference type="GO" id="GO:0005525">
    <property type="term" value="F:GTP binding"/>
    <property type="evidence" value="ECO:0007669"/>
    <property type="project" value="UniProtKB-KW"/>
</dbReference>
<keyword evidence="9" id="KW-0333">Golgi apparatus</keyword>
<evidence type="ECO:0000256" key="3">
    <source>
        <dbReference type="ARBA" id="ARBA00007507"/>
    </source>
</evidence>
<dbReference type="SMART" id="SM00178">
    <property type="entry name" value="SAR"/>
    <property type="match status" value="1"/>
</dbReference>
<feature type="binding site" evidence="11">
    <location>
        <position position="85"/>
    </location>
    <ligand>
        <name>GTP</name>
        <dbReference type="ChEBI" id="CHEBI:37565"/>
    </ligand>
</feature>
<reference evidence="14" key="1">
    <citation type="submission" date="2013-01" db="EMBL/GenBank/DDBJ databases">
        <title>Draft Genome Sequence of a Mulberry Tree, Morus notabilis C.K. Schneid.</title>
        <authorList>
            <person name="He N."/>
            <person name="Zhao S."/>
        </authorList>
    </citation>
    <scope>NUCLEOTIDE SEQUENCE</scope>
</reference>